<dbReference type="EMBL" id="JACEFO010002268">
    <property type="protein sequence ID" value="KAF8669935.1"/>
    <property type="molecule type" value="Genomic_DNA"/>
</dbReference>
<evidence type="ECO:0000313" key="4">
    <source>
        <dbReference type="Proteomes" id="UP000636709"/>
    </source>
</evidence>
<dbReference type="OrthoDB" id="635304at2759"/>
<evidence type="ECO:0000256" key="1">
    <source>
        <dbReference type="SAM" id="SignalP"/>
    </source>
</evidence>
<accession>A0A835AQT2</accession>
<feature type="chain" id="PRO_5032577807" description="Bifunctional inhibitor/plant lipid transfer protein/seed storage helical domain-containing protein" evidence="1">
    <location>
        <begin position="28"/>
        <end position="121"/>
    </location>
</feature>
<protein>
    <recommendedName>
        <fullName evidence="2">Bifunctional inhibitor/plant lipid transfer protein/seed storage helical domain-containing protein</fullName>
    </recommendedName>
</protein>
<comment type="caution">
    <text evidence="3">The sequence shown here is derived from an EMBL/GenBank/DDBJ whole genome shotgun (WGS) entry which is preliminary data.</text>
</comment>
<feature type="signal peptide" evidence="1">
    <location>
        <begin position="1"/>
        <end position="27"/>
    </location>
</feature>
<dbReference type="Pfam" id="PF14368">
    <property type="entry name" value="LTP_2"/>
    <property type="match status" value="1"/>
</dbReference>
<sequence length="121" mass="13511">MMAIKVILRVLVFTIVFSMLPKHQAWGETDCYGEKYSVLERCKENLKKVAYVPPKLGDECCRTVAVSDMVCVCGVLTEEEMEQIRSLSVILIARDCGHPLPAGTKCGIWTIPPSLPMRARP</sequence>
<proteinExistence type="predicted"/>
<dbReference type="PANTHER" id="PTHR33286:SF44">
    <property type="entry name" value="5A2 PROTEIN"/>
    <property type="match status" value="1"/>
</dbReference>
<dbReference type="PANTHER" id="PTHR33286">
    <property type="entry name" value="BIFUNCTIONAL INHIBITOR/LIPID-TRANSFER PROTEIN/SEED STORAGE 2S ALBUMIN SUPERFAMILY PROTEIN"/>
    <property type="match status" value="1"/>
</dbReference>
<dbReference type="Proteomes" id="UP000636709">
    <property type="component" value="Unassembled WGS sequence"/>
</dbReference>
<evidence type="ECO:0000259" key="2">
    <source>
        <dbReference type="Pfam" id="PF14368"/>
    </source>
</evidence>
<feature type="domain" description="Bifunctional inhibitor/plant lipid transfer protein/seed storage helical" evidence="2">
    <location>
        <begin position="15"/>
        <end position="106"/>
    </location>
</feature>
<dbReference type="Gene3D" id="1.10.110.10">
    <property type="entry name" value="Plant lipid-transfer and hydrophobic proteins"/>
    <property type="match status" value="1"/>
</dbReference>
<name>A0A835AQT2_9POAL</name>
<dbReference type="InterPro" id="IPR016140">
    <property type="entry name" value="Bifunc_inhib/LTP/seed_store"/>
</dbReference>
<keyword evidence="4" id="KW-1185">Reference proteome</keyword>
<gene>
    <name evidence="3" type="ORF">HU200_051117</name>
</gene>
<evidence type="ECO:0000313" key="3">
    <source>
        <dbReference type="EMBL" id="KAF8669935.1"/>
    </source>
</evidence>
<dbReference type="AlphaFoldDB" id="A0A835AQT2"/>
<keyword evidence="1" id="KW-0732">Signal</keyword>
<organism evidence="3 4">
    <name type="scientific">Digitaria exilis</name>
    <dbReference type="NCBI Taxonomy" id="1010633"/>
    <lineage>
        <taxon>Eukaryota</taxon>
        <taxon>Viridiplantae</taxon>
        <taxon>Streptophyta</taxon>
        <taxon>Embryophyta</taxon>
        <taxon>Tracheophyta</taxon>
        <taxon>Spermatophyta</taxon>
        <taxon>Magnoliopsida</taxon>
        <taxon>Liliopsida</taxon>
        <taxon>Poales</taxon>
        <taxon>Poaceae</taxon>
        <taxon>PACMAD clade</taxon>
        <taxon>Panicoideae</taxon>
        <taxon>Panicodae</taxon>
        <taxon>Paniceae</taxon>
        <taxon>Anthephorinae</taxon>
        <taxon>Digitaria</taxon>
    </lineage>
</organism>
<reference evidence="3" key="1">
    <citation type="submission" date="2020-07" db="EMBL/GenBank/DDBJ databases">
        <title>Genome sequence and genetic diversity analysis of an under-domesticated orphan crop, white fonio (Digitaria exilis).</title>
        <authorList>
            <person name="Bennetzen J.L."/>
            <person name="Chen S."/>
            <person name="Ma X."/>
            <person name="Wang X."/>
            <person name="Yssel A.E.J."/>
            <person name="Chaluvadi S.R."/>
            <person name="Johnson M."/>
            <person name="Gangashetty P."/>
            <person name="Hamidou F."/>
            <person name="Sanogo M.D."/>
            <person name="Zwaenepoel A."/>
            <person name="Wallace J."/>
            <person name="Van De Peer Y."/>
            <person name="Van Deynze A."/>
        </authorList>
    </citation>
    <scope>NUCLEOTIDE SEQUENCE</scope>
    <source>
        <tissue evidence="3">Leaves</tissue>
    </source>
</reference>
<dbReference type="InterPro" id="IPR036312">
    <property type="entry name" value="Bifun_inhib/LTP/seed_sf"/>
</dbReference>